<keyword evidence="2 4" id="KW-0378">Hydrolase</keyword>
<evidence type="ECO:0000259" key="7">
    <source>
        <dbReference type="Pfam" id="PF21365"/>
    </source>
</evidence>
<dbReference type="InterPro" id="IPR000322">
    <property type="entry name" value="Glyco_hydro_31_TIM"/>
</dbReference>
<reference evidence="8" key="1">
    <citation type="submission" date="2017-10" db="EMBL/GenBank/DDBJ databases">
        <title>Transcriptome Assembly of Sugarcane Aphid Adults.</title>
        <authorList>
            <person name="Scully E.D."/>
            <person name="Palmer N.A."/>
            <person name="Geib S.M."/>
            <person name="Sarath G."/>
            <person name="Sattler S.E."/>
        </authorList>
    </citation>
    <scope>NUCLEOTIDE SEQUENCE</scope>
    <source>
        <tissue evidence="8">Whole body</tissue>
    </source>
</reference>
<dbReference type="CDD" id="cd06592">
    <property type="entry name" value="GH31_NET37"/>
    <property type="match status" value="1"/>
</dbReference>
<keyword evidence="3 4" id="KW-0326">Glycosidase</keyword>
<dbReference type="Gene3D" id="2.60.40.1180">
    <property type="entry name" value="Golgi alpha-mannosidase II"/>
    <property type="match status" value="1"/>
</dbReference>
<evidence type="ECO:0000256" key="1">
    <source>
        <dbReference type="ARBA" id="ARBA00007806"/>
    </source>
</evidence>
<dbReference type="InterPro" id="IPR013780">
    <property type="entry name" value="Glyco_hydro_b"/>
</dbReference>
<feature type="chain" id="PRO_5014140065" evidence="5">
    <location>
        <begin position="21"/>
        <end position="630"/>
    </location>
</feature>
<comment type="similarity">
    <text evidence="1 4">Belongs to the glycosyl hydrolase 31 family.</text>
</comment>
<evidence type="ECO:0000256" key="5">
    <source>
        <dbReference type="SAM" id="SignalP"/>
    </source>
</evidence>
<dbReference type="InterPro" id="IPR050985">
    <property type="entry name" value="Alpha-glycosidase_related"/>
</dbReference>
<feature type="signal peptide" evidence="5">
    <location>
        <begin position="1"/>
        <end position="20"/>
    </location>
</feature>
<dbReference type="EMBL" id="GFXV01001239">
    <property type="protein sequence ID" value="MBW13044.1"/>
    <property type="molecule type" value="Transcribed_RNA"/>
</dbReference>
<dbReference type="PANTHER" id="PTHR43053">
    <property type="entry name" value="GLYCOSIDASE FAMILY 31"/>
    <property type="match status" value="1"/>
</dbReference>
<dbReference type="Pfam" id="PF21365">
    <property type="entry name" value="Glyco_hydro_31_3rd"/>
    <property type="match status" value="1"/>
</dbReference>
<evidence type="ECO:0000256" key="2">
    <source>
        <dbReference type="ARBA" id="ARBA00022801"/>
    </source>
</evidence>
<proteinExistence type="inferred from homology"/>
<evidence type="ECO:0000313" key="8">
    <source>
        <dbReference type="EMBL" id="MBW13044.1"/>
    </source>
</evidence>
<protein>
    <submittedName>
        <fullName evidence="8">Putative family 31 glucosidase KIAA1161</fullName>
    </submittedName>
</protein>
<accession>A0A2H8TG40</accession>
<dbReference type="SUPFAM" id="SSF51011">
    <property type="entry name" value="Glycosyl hydrolase domain"/>
    <property type="match status" value="1"/>
</dbReference>
<organism evidence="8">
    <name type="scientific">Melanaphis sacchari</name>
    <dbReference type="NCBI Taxonomy" id="742174"/>
    <lineage>
        <taxon>Eukaryota</taxon>
        <taxon>Metazoa</taxon>
        <taxon>Ecdysozoa</taxon>
        <taxon>Arthropoda</taxon>
        <taxon>Hexapoda</taxon>
        <taxon>Insecta</taxon>
        <taxon>Pterygota</taxon>
        <taxon>Neoptera</taxon>
        <taxon>Paraneoptera</taxon>
        <taxon>Hemiptera</taxon>
        <taxon>Sternorrhyncha</taxon>
        <taxon>Aphidomorpha</taxon>
        <taxon>Aphidoidea</taxon>
        <taxon>Aphididae</taxon>
        <taxon>Aphidini</taxon>
        <taxon>Melanaphis</taxon>
    </lineage>
</organism>
<dbReference type="Pfam" id="PF01055">
    <property type="entry name" value="Glyco_hydro_31_2nd"/>
    <property type="match status" value="1"/>
</dbReference>
<feature type="domain" description="Glycoside hydrolase family 31 TIM barrel" evidence="6">
    <location>
        <begin position="233"/>
        <end position="527"/>
    </location>
</feature>
<dbReference type="GO" id="GO:0004553">
    <property type="term" value="F:hydrolase activity, hydrolyzing O-glycosyl compounds"/>
    <property type="evidence" value="ECO:0007669"/>
    <property type="project" value="InterPro"/>
</dbReference>
<dbReference type="AlphaFoldDB" id="A0A2H8TG40"/>
<dbReference type="GO" id="GO:0005975">
    <property type="term" value="P:carbohydrate metabolic process"/>
    <property type="evidence" value="ECO:0007669"/>
    <property type="project" value="InterPro"/>
</dbReference>
<dbReference type="Gene3D" id="3.20.20.80">
    <property type="entry name" value="Glycosidases"/>
    <property type="match status" value="1"/>
</dbReference>
<evidence type="ECO:0000256" key="3">
    <source>
        <dbReference type="ARBA" id="ARBA00023295"/>
    </source>
</evidence>
<evidence type="ECO:0000259" key="6">
    <source>
        <dbReference type="Pfam" id="PF01055"/>
    </source>
</evidence>
<sequence length="630" mass="72933">MTKLFVFYLITLAFLSKCLASNNIILYLDSENKLQGEHGKTTTEKSLKLNFYEDCIDKVLSNCTSKTKDNVYYLRYFSQSNKQECKNFEHVAQSTNNVLQFCIDMENSSWYGGAETTFQHWPLNKLNWTDIPYLTRELGSQAIAESYFFNSDGFYIHIDESVALFVDINGPRPGQMCFTAKVVAPYRKVRNIMQYQICKYKNPREAHERAIKDILGMPTSIPDPYIIKYPIWSTWARYKVDVNTSSVQNFAQEIIDHGFPRGTLEIDDKWETCYGSSEFNTSRFENITKLITDLKLNGFKTSLWTHPFINLECPRHDIAKTKGYFVKSTSNKINTTWWNGIGSYIDFTNPEAAAWWSNALRNLLAISGIDTFKFDAGESSWSPQLPIFHDNNLTYYPDNIVNAYLKTITSFGNGIEYRVSRRSQRFGRLLRMMDRNSRWDFQLGLPTLITCLIQLNMIGYPFVLPDMIGGNGYDNLPPSKEMYIRWMQANVFMPVVQFSYTPWDFDQQTVDICRNLINIRANYTDTIIELMRSSVSKGAPLNPPVWWIDPTDPVAQVIADEYLLGENILVAPVIVKGAKFRDIYLPSGLWRDENHPNSHLITGRKWLRNYPAKLDILPWFTRVSPGHHTF</sequence>
<evidence type="ECO:0000256" key="4">
    <source>
        <dbReference type="RuleBase" id="RU361185"/>
    </source>
</evidence>
<dbReference type="OrthoDB" id="10070917at2759"/>
<dbReference type="PANTHER" id="PTHR43053:SF4">
    <property type="entry name" value="MYOGENESIS-REGULATING GLYCOSIDASE"/>
    <property type="match status" value="1"/>
</dbReference>
<dbReference type="InterPro" id="IPR048395">
    <property type="entry name" value="Glyco_hydro_31_C"/>
</dbReference>
<keyword evidence="5" id="KW-0732">Signal</keyword>
<name>A0A2H8TG40_9HEMI</name>
<dbReference type="SUPFAM" id="SSF51445">
    <property type="entry name" value="(Trans)glycosidases"/>
    <property type="match status" value="1"/>
</dbReference>
<feature type="domain" description="Glycosyl hydrolase family 31 C-terminal" evidence="7">
    <location>
        <begin position="538"/>
        <end position="622"/>
    </location>
</feature>
<dbReference type="InterPro" id="IPR017853">
    <property type="entry name" value="GH"/>
</dbReference>